<protein>
    <submittedName>
        <fullName evidence="2">WGR domain-containing protein</fullName>
    </submittedName>
</protein>
<evidence type="ECO:0000313" key="3">
    <source>
        <dbReference type="Proteomes" id="UP000316649"/>
    </source>
</evidence>
<dbReference type="EMBL" id="VMNH01000016">
    <property type="protein sequence ID" value="TVO72561.1"/>
    <property type="molecule type" value="Genomic_DNA"/>
</dbReference>
<proteinExistence type="predicted"/>
<feature type="domain" description="WGR" evidence="1">
    <location>
        <begin position="1"/>
        <end position="74"/>
    </location>
</feature>
<dbReference type="InterPro" id="IPR049809">
    <property type="entry name" value="YehF/YfeS-like_WGR"/>
</dbReference>
<organism evidence="2 3">
    <name type="scientific">Sedimenticola selenatireducens</name>
    <dbReference type="NCBI Taxonomy" id="191960"/>
    <lineage>
        <taxon>Bacteria</taxon>
        <taxon>Pseudomonadati</taxon>
        <taxon>Pseudomonadota</taxon>
        <taxon>Gammaproteobacteria</taxon>
        <taxon>Chromatiales</taxon>
        <taxon>Sedimenticolaceae</taxon>
        <taxon>Sedimenticola</taxon>
    </lineage>
</organism>
<evidence type="ECO:0000259" key="1">
    <source>
        <dbReference type="Pfam" id="PF05406"/>
    </source>
</evidence>
<dbReference type="InterPro" id="IPR008893">
    <property type="entry name" value="WGR_domain"/>
</dbReference>
<dbReference type="CDD" id="cd07996">
    <property type="entry name" value="WGR_MMR_like"/>
    <property type="match status" value="1"/>
</dbReference>
<dbReference type="AlphaFoldDB" id="A0A558DUV3"/>
<name>A0A558DUV3_9GAMM</name>
<accession>A0A558DUV3</accession>
<evidence type="ECO:0000313" key="2">
    <source>
        <dbReference type="EMBL" id="TVO72561.1"/>
    </source>
</evidence>
<gene>
    <name evidence="2" type="ORF">FHP88_12985</name>
</gene>
<reference evidence="2 3" key="1">
    <citation type="submission" date="2019-07" db="EMBL/GenBank/DDBJ databases">
        <title>The pathways for chlorine oxyanion respiration interact through the shared metabolite chlorate.</title>
        <authorList>
            <person name="Barnum T.P."/>
            <person name="Cheng Y."/>
            <person name="Hill K.A."/>
            <person name="Lucas L.N."/>
            <person name="Carlson H.K."/>
            <person name="Coates J.D."/>
        </authorList>
    </citation>
    <scope>NUCLEOTIDE SEQUENCE [LARGE SCALE GENOMIC DNA]</scope>
    <source>
        <strain evidence="2 3">BK-1</strain>
    </source>
</reference>
<dbReference type="Proteomes" id="UP000316649">
    <property type="component" value="Unassembled WGS sequence"/>
</dbReference>
<dbReference type="Pfam" id="PF05406">
    <property type="entry name" value="WGR"/>
    <property type="match status" value="1"/>
</dbReference>
<keyword evidence="3" id="KW-1185">Reference proteome</keyword>
<dbReference type="InterPro" id="IPR036930">
    <property type="entry name" value="WGR_dom_sf"/>
</dbReference>
<comment type="caution">
    <text evidence="2">The sequence shown here is derived from an EMBL/GenBank/DDBJ whole genome shotgun (WGS) entry which is preliminary data.</text>
</comment>
<dbReference type="OrthoDB" id="5801306at2"/>
<sequence length="86" mass="10323">MRIYMQTLHSAEQPLRYYHLHLQPDLLSGWNLVRESGIQGSRGQVTKEHFEERDEAERTLIKRRDMQLKRGYRVVFREGAPRDLNN</sequence>
<dbReference type="SUPFAM" id="SSF142921">
    <property type="entry name" value="WGR domain-like"/>
    <property type="match status" value="1"/>
</dbReference>